<dbReference type="RefSeq" id="WP_003548002.1">
    <property type="nucleotide sequence ID" value="NC_006814.3"/>
</dbReference>
<evidence type="ECO:0000313" key="6">
    <source>
        <dbReference type="Proteomes" id="UP000006381"/>
    </source>
</evidence>
<dbReference type="KEGG" id="lac:LBA1366"/>
<dbReference type="PROSITE" id="PS00653">
    <property type="entry name" value="GLYCOSYL_HYDROL_F1_2"/>
    <property type="match status" value="1"/>
</dbReference>
<dbReference type="SUPFAM" id="SSF51445">
    <property type="entry name" value="(Trans)glycosidases"/>
    <property type="match status" value="1"/>
</dbReference>
<dbReference type="CAZy" id="GH1">
    <property type="family name" value="Glycoside Hydrolase Family 1"/>
</dbReference>
<dbReference type="OrthoDB" id="1688691at2"/>
<dbReference type="EMBL" id="CP000033">
    <property type="protein sequence ID" value="AAV43191.1"/>
    <property type="molecule type" value="Genomic_DNA"/>
</dbReference>
<comment type="similarity">
    <text evidence="1 4">Belongs to the glycosyl hydrolase 1 family.</text>
</comment>
<accession>Q5FJD3</accession>
<evidence type="ECO:0000256" key="4">
    <source>
        <dbReference type="RuleBase" id="RU003690"/>
    </source>
</evidence>
<name>Q5FJD3_LACAC</name>
<organism evidence="6">
    <name type="scientific">Lactobacillus acidophilus (strain ATCC 700396 / NCK56 / N2 / NCFM)</name>
    <dbReference type="NCBI Taxonomy" id="272621"/>
    <lineage>
        <taxon>Bacteria</taxon>
        <taxon>Bacillati</taxon>
        <taxon>Bacillota</taxon>
        <taxon>Bacilli</taxon>
        <taxon>Lactobacillales</taxon>
        <taxon>Lactobacillaceae</taxon>
        <taxon>Lactobacillus</taxon>
    </lineage>
</organism>
<reference evidence="5 6" key="1">
    <citation type="journal article" date="2005" name="Proc. Natl. Acad. Sci. U.S.A.">
        <title>Complete genome sequence of the probiotic lactic acid bacterium Lactobacillus acidophilus NCFM.</title>
        <authorList>
            <person name="Altermann E."/>
            <person name="Russell W.M."/>
            <person name="Azcarate-Peril M.A."/>
            <person name="Barrangou R."/>
            <person name="Buck B.L."/>
            <person name="McAuliffe O."/>
            <person name="Souther N."/>
            <person name="Dobson A."/>
            <person name="Duong T."/>
            <person name="Callanan M."/>
            <person name="Lick S."/>
            <person name="Hamrick A."/>
            <person name="Cano R."/>
            <person name="Klaenhammer T.R."/>
        </authorList>
    </citation>
    <scope>NUCLEOTIDE SEQUENCE [LARGE SCALE GENOMIC DNA]</scope>
    <source>
        <strain evidence="6">ATCC 700396 / NCK56 / N2 / NCFM</strain>
    </source>
</reference>
<dbReference type="InterPro" id="IPR017853">
    <property type="entry name" value="GH"/>
</dbReference>
<dbReference type="PATRIC" id="fig|272621.13.peg.1292"/>
<dbReference type="PANTHER" id="PTHR10353:SF136">
    <property type="entry name" value="ARYL-PHOSPHO-BETA-D-GLUCOSIDASE BGLC"/>
    <property type="match status" value="1"/>
</dbReference>
<dbReference type="Proteomes" id="UP000006381">
    <property type="component" value="Chromosome"/>
</dbReference>
<dbReference type="BioCyc" id="LACI272621:G1G49-1340-MONOMER"/>
<dbReference type="GO" id="GO:0008422">
    <property type="term" value="F:beta-glucosidase activity"/>
    <property type="evidence" value="ECO:0007669"/>
    <property type="project" value="UniProtKB-EC"/>
</dbReference>
<evidence type="ECO:0000256" key="1">
    <source>
        <dbReference type="ARBA" id="ARBA00010838"/>
    </source>
</evidence>
<proteinExistence type="inferred from homology"/>
<gene>
    <name evidence="5" type="ordered locus">LBA1366</name>
</gene>
<keyword evidence="2 5" id="KW-0378">Hydrolase</keyword>
<keyword evidence="6" id="KW-1185">Reference proteome</keyword>
<dbReference type="Pfam" id="PF00232">
    <property type="entry name" value="Glyco_hydro_1"/>
    <property type="match status" value="1"/>
</dbReference>
<protein>
    <submittedName>
        <fullName evidence="5">Beta-glucosidase</fullName>
        <ecNumber evidence="5">3.2.1.21</ecNumber>
    </submittedName>
</protein>
<evidence type="ECO:0000256" key="2">
    <source>
        <dbReference type="ARBA" id="ARBA00022801"/>
    </source>
</evidence>
<dbReference type="InterPro" id="IPR001360">
    <property type="entry name" value="Glyco_hydro_1"/>
</dbReference>
<dbReference type="GO" id="GO:0005829">
    <property type="term" value="C:cytosol"/>
    <property type="evidence" value="ECO:0007669"/>
    <property type="project" value="TreeGrafter"/>
</dbReference>
<sequence length="496" mass="57688">MFYKKLDNFPKDFLWGASSAAYQIEGAANEDGKGPSIWDKYTHEKGNTYKDTNGDVAIDHYHHYKEDVELMAKMGLKAYRFSVAWSRIIPDGKGKVNPKGIEFYHNLIKDLRDHNIEPVLTMYHWDLPLNLQEKYQGWESRETIKAFRKYAQVLYREFGDEVKYWVTINEQNVFTSMGYRWGTHPPKKHDIKAMFLANHHVNIANALVVKDFHQMVPDGLIGPSFGYGPVYPKTCDPNDVLAALNAQDFNDNWWLDVYCRGKYPFFTKKQLTDLGIMPEVTAEDQKILEDPEAYPDYLGINYYHGGTVQQNRLEKQVDDQKDERKFNKVDPYLMQPKGDKAQNPEVPMFNNVENQYVDKTKWGWEIDPTGMRIALREIYEKYQLPIMITENGLGALDIVKDGKINDTYRINYLKDHVKAMKEAITDGVDLIGYCAWSFTDLLSWLNGYSKRYGFVYVDQNDNENGSLKRIPKASFSWYKQVIASDGNDENLLEHKE</sequence>
<dbReference type="HOGENOM" id="CLU_001859_0_1_9"/>
<evidence type="ECO:0000256" key="3">
    <source>
        <dbReference type="ARBA" id="ARBA00023295"/>
    </source>
</evidence>
<dbReference type="eggNOG" id="COG2723">
    <property type="taxonomic scope" value="Bacteria"/>
</dbReference>
<dbReference type="PRINTS" id="PR00131">
    <property type="entry name" value="GLHYDRLASE1"/>
</dbReference>
<dbReference type="PANTHER" id="PTHR10353">
    <property type="entry name" value="GLYCOSYL HYDROLASE"/>
    <property type="match status" value="1"/>
</dbReference>
<dbReference type="Gene3D" id="3.20.20.80">
    <property type="entry name" value="Glycosidases"/>
    <property type="match status" value="1"/>
</dbReference>
<dbReference type="InterPro" id="IPR033132">
    <property type="entry name" value="GH_1_N_CS"/>
</dbReference>
<dbReference type="FunFam" id="3.20.20.80:FF:000004">
    <property type="entry name" value="Beta-glucosidase 6-phospho-beta-glucosidase"/>
    <property type="match status" value="1"/>
</dbReference>
<dbReference type="GeneID" id="93289558"/>
<evidence type="ECO:0000313" key="5">
    <source>
        <dbReference type="EMBL" id="AAV43191.1"/>
    </source>
</evidence>
<dbReference type="STRING" id="272621.LBA1366"/>
<dbReference type="AlphaFoldDB" id="Q5FJD3"/>
<dbReference type="EC" id="3.2.1.21" evidence="5"/>
<dbReference type="GO" id="GO:0016052">
    <property type="term" value="P:carbohydrate catabolic process"/>
    <property type="evidence" value="ECO:0007669"/>
    <property type="project" value="TreeGrafter"/>
</dbReference>
<keyword evidence="3 5" id="KW-0326">Glycosidase</keyword>